<keyword evidence="2" id="KW-1185">Reference proteome</keyword>
<protein>
    <submittedName>
        <fullName evidence="1">Uncharacterized protein</fullName>
    </submittedName>
</protein>
<evidence type="ECO:0000313" key="1">
    <source>
        <dbReference type="EMBL" id="KAG0145996.1"/>
    </source>
</evidence>
<comment type="caution">
    <text evidence="1">The sequence shown here is derived from an EMBL/GenBank/DDBJ whole genome shotgun (WGS) entry which is preliminary data.</text>
</comment>
<accession>A0A9P6NM43</accession>
<organism evidence="1 2">
    <name type="scientific">Cronartium quercuum f. sp. fusiforme G11</name>
    <dbReference type="NCBI Taxonomy" id="708437"/>
    <lineage>
        <taxon>Eukaryota</taxon>
        <taxon>Fungi</taxon>
        <taxon>Dikarya</taxon>
        <taxon>Basidiomycota</taxon>
        <taxon>Pucciniomycotina</taxon>
        <taxon>Pucciniomycetes</taxon>
        <taxon>Pucciniales</taxon>
        <taxon>Coleosporiaceae</taxon>
        <taxon>Cronartium</taxon>
    </lineage>
</organism>
<reference evidence="1" key="1">
    <citation type="submission" date="2013-11" db="EMBL/GenBank/DDBJ databases">
        <title>Genome sequence of the fusiform rust pathogen reveals effectors for host alternation and coevolution with pine.</title>
        <authorList>
            <consortium name="DOE Joint Genome Institute"/>
            <person name="Smith K."/>
            <person name="Pendleton A."/>
            <person name="Kubisiak T."/>
            <person name="Anderson C."/>
            <person name="Salamov A."/>
            <person name="Aerts A."/>
            <person name="Riley R."/>
            <person name="Clum A."/>
            <person name="Lindquist E."/>
            <person name="Ence D."/>
            <person name="Campbell M."/>
            <person name="Kronenberg Z."/>
            <person name="Feau N."/>
            <person name="Dhillon B."/>
            <person name="Hamelin R."/>
            <person name="Burleigh J."/>
            <person name="Smith J."/>
            <person name="Yandell M."/>
            <person name="Nelson C."/>
            <person name="Grigoriev I."/>
            <person name="Davis J."/>
        </authorList>
    </citation>
    <scope>NUCLEOTIDE SEQUENCE</scope>
    <source>
        <strain evidence="1">G11</strain>
    </source>
</reference>
<gene>
    <name evidence="1" type="ORF">CROQUDRAFT_657939</name>
</gene>
<sequence>MIYLNFIQQNPKLKLKKESTAHRVAKNLARLKHSRSQGNFQKESTVSTADGESCMRLVNPQNRGQLLKLNTAMLKVWAQDITNEVPGVSHISPQMS</sequence>
<dbReference type="EMBL" id="MU167267">
    <property type="protein sequence ID" value="KAG0145996.1"/>
    <property type="molecule type" value="Genomic_DNA"/>
</dbReference>
<dbReference type="Proteomes" id="UP000886653">
    <property type="component" value="Unassembled WGS sequence"/>
</dbReference>
<evidence type="ECO:0000313" key="2">
    <source>
        <dbReference type="Proteomes" id="UP000886653"/>
    </source>
</evidence>
<dbReference type="AlphaFoldDB" id="A0A9P6NM43"/>
<proteinExistence type="predicted"/>
<name>A0A9P6NM43_9BASI</name>